<accession>A0A9N8N3Z0</accession>
<dbReference type="RefSeq" id="WP_201080572.1">
    <property type="nucleotide sequence ID" value="NZ_CAJNAS010000023.1"/>
</dbReference>
<proteinExistence type="predicted"/>
<name>A0A9N8N3Z0_9BURK</name>
<evidence type="ECO:0000313" key="2">
    <source>
        <dbReference type="Proteomes" id="UP000675121"/>
    </source>
</evidence>
<dbReference type="EMBL" id="CAJNAS010000023">
    <property type="protein sequence ID" value="CAE6950370.1"/>
    <property type="molecule type" value="Genomic_DNA"/>
</dbReference>
<dbReference type="Proteomes" id="UP000675121">
    <property type="component" value="Unassembled WGS sequence"/>
</dbReference>
<gene>
    <name evidence="1" type="ORF">R70211_06228</name>
</gene>
<sequence>MKTLVLKDLPRVDELDPSASQSVRGGIACLTREAPPACPGGMMPPIVIRRGWDQCPPIHWGCGPVLMPYGKPPSHSEPVVVPL</sequence>
<comment type="caution">
    <text evidence="1">The sequence shown here is derived from an EMBL/GenBank/DDBJ whole genome shotgun (WGS) entry which is preliminary data.</text>
</comment>
<organism evidence="1 2">
    <name type="scientific">Paraburkholderia domus</name>
    <dbReference type="NCBI Taxonomy" id="2793075"/>
    <lineage>
        <taxon>Bacteria</taxon>
        <taxon>Pseudomonadati</taxon>
        <taxon>Pseudomonadota</taxon>
        <taxon>Betaproteobacteria</taxon>
        <taxon>Burkholderiales</taxon>
        <taxon>Burkholderiaceae</taxon>
        <taxon>Paraburkholderia</taxon>
    </lineage>
</organism>
<evidence type="ECO:0000313" key="1">
    <source>
        <dbReference type="EMBL" id="CAE6950370.1"/>
    </source>
</evidence>
<dbReference type="AlphaFoldDB" id="A0A9N8N3Z0"/>
<keyword evidence="2" id="KW-1185">Reference proteome</keyword>
<reference evidence="1" key="1">
    <citation type="submission" date="2021-02" db="EMBL/GenBank/DDBJ databases">
        <authorList>
            <person name="Vanwijnsberghe S."/>
        </authorList>
    </citation>
    <scope>NUCLEOTIDE SEQUENCE</scope>
    <source>
        <strain evidence="1">R-70211</strain>
    </source>
</reference>
<protein>
    <submittedName>
        <fullName evidence="1">Uncharacterized protein</fullName>
    </submittedName>
</protein>